<feature type="non-terminal residue" evidence="1">
    <location>
        <position position="1"/>
    </location>
</feature>
<dbReference type="EMBL" id="CAJVQC010093556">
    <property type="protein sequence ID" value="CAG8827287.1"/>
    <property type="molecule type" value="Genomic_DNA"/>
</dbReference>
<name>A0ACA9S6A9_9GLOM</name>
<comment type="caution">
    <text evidence="1">The sequence shown here is derived from an EMBL/GenBank/DDBJ whole genome shotgun (WGS) entry which is preliminary data.</text>
</comment>
<organism evidence="1 2">
    <name type="scientific">Racocetra persica</name>
    <dbReference type="NCBI Taxonomy" id="160502"/>
    <lineage>
        <taxon>Eukaryota</taxon>
        <taxon>Fungi</taxon>
        <taxon>Fungi incertae sedis</taxon>
        <taxon>Mucoromycota</taxon>
        <taxon>Glomeromycotina</taxon>
        <taxon>Glomeromycetes</taxon>
        <taxon>Diversisporales</taxon>
        <taxon>Gigasporaceae</taxon>
        <taxon>Racocetra</taxon>
    </lineage>
</organism>
<reference evidence="1" key="1">
    <citation type="submission" date="2021-06" db="EMBL/GenBank/DDBJ databases">
        <authorList>
            <person name="Kallberg Y."/>
            <person name="Tangrot J."/>
            <person name="Rosling A."/>
        </authorList>
    </citation>
    <scope>NUCLEOTIDE SEQUENCE</scope>
    <source>
        <strain evidence="1">MA461A</strain>
    </source>
</reference>
<evidence type="ECO:0000313" key="1">
    <source>
        <dbReference type="EMBL" id="CAG8827287.1"/>
    </source>
</evidence>
<evidence type="ECO:0000313" key="2">
    <source>
        <dbReference type="Proteomes" id="UP000789920"/>
    </source>
</evidence>
<proteinExistence type="predicted"/>
<accession>A0ACA9S6A9</accession>
<protein>
    <submittedName>
        <fullName evidence="1">15267_t:CDS:1</fullName>
    </submittedName>
</protein>
<sequence length="40" mass="4714">NSTLQQEKAQKETEIVRLNKEKKDQQKQINSLQTEKSQLT</sequence>
<dbReference type="Proteomes" id="UP000789920">
    <property type="component" value="Unassembled WGS sequence"/>
</dbReference>
<keyword evidence="2" id="KW-1185">Reference proteome</keyword>
<gene>
    <name evidence="1" type="ORF">RPERSI_LOCUS26946</name>
</gene>